<organism evidence="3 4">
    <name type="scientific">Sphingopyxis witflariensis</name>
    <dbReference type="NCBI Taxonomy" id="173675"/>
    <lineage>
        <taxon>Bacteria</taxon>
        <taxon>Pseudomonadati</taxon>
        <taxon>Pseudomonadota</taxon>
        <taxon>Alphaproteobacteria</taxon>
        <taxon>Sphingomonadales</taxon>
        <taxon>Sphingomonadaceae</taxon>
        <taxon>Sphingopyxis</taxon>
    </lineage>
</organism>
<evidence type="ECO:0000313" key="3">
    <source>
        <dbReference type="EMBL" id="OWQ95200.1"/>
    </source>
</evidence>
<comment type="caution">
    <text evidence="3">The sequence shown here is derived from an EMBL/GenBank/DDBJ whole genome shotgun (WGS) entry which is preliminary data.</text>
</comment>
<dbReference type="RefSeq" id="WP_088473531.1">
    <property type="nucleotide sequence ID" value="NZ_NISJ01000008.1"/>
</dbReference>
<dbReference type="EMBL" id="NISJ01000008">
    <property type="protein sequence ID" value="OWQ95200.1"/>
    <property type="molecule type" value="Genomic_DNA"/>
</dbReference>
<feature type="signal peptide" evidence="2">
    <location>
        <begin position="1"/>
        <end position="21"/>
    </location>
</feature>
<reference evidence="3 4" key="1">
    <citation type="journal article" date="2002" name="Int. J. Syst. Evol. Microbiol.">
        <title>Sphingopyxis witflariensis sp. nov., isolated from activated sludge.</title>
        <authorList>
            <person name="Kampfer P."/>
            <person name="Witzenberger R."/>
            <person name="Denner E.B."/>
            <person name="Busse H.J."/>
            <person name="Neef A."/>
        </authorList>
    </citation>
    <scope>NUCLEOTIDE SEQUENCE [LARGE SCALE GENOMIC DNA]</scope>
    <source>
        <strain evidence="3 4">DSM 14551</strain>
    </source>
</reference>
<proteinExistence type="predicted"/>
<evidence type="ECO:0000256" key="1">
    <source>
        <dbReference type="SAM" id="MobiDB-lite"/>
    </source>
</evidence>
<sequence>MRIPLTLVALALLTAPLPAVACSVVPGYRVPTNMELVESADLILLATVSDGDFAPDSTSEQQIQIQPVAALKGAMPAEPLAMPGMIAAGADALLSNPYELKEAHPQSLAGACARYMFPRGSRVLFFLSWQDDHWRAAGGPFSRWAEDVLTDEAPWLQVVRIYAEAAGLPATERIAYLTARRAEYGAEDDNPMAQLIAADIDRQLAGPNAPLNEELPAMGDAADAAQAAAEAEAAAVASADR</sequence>
<protein>
    <submittedName>
        <fullName evidence="3">Uncharacterized protein</fullName>
    </submittedName>
</protein>
<accession>A0A2D0AN68</accession>
<feature type="chain" id="PRO_5013107398" evidence="2">
    <location>
        <begin position="22"/>
        <end position="241"/>
    </location>
</feature>
<name>A0A2D0AN68_9SPHN</name>
<dbReference type="Proteomes" id="UP000197097">
    <property type="component" value="Unassembled WGS sequence"/>
</dbReference>
<dbReference type="OrthoDB" id="7185422at2"/>
<keyword evidence="4" id="KW-1185">Reference proteome</keyword>
<keyword evidence="2" id="KW-0732">Signal</keyword>
<feature type="region of interest" description="Disordered" evidence="1">
    <location>
        <begin position="207"/>
        <end position="241"/>
    </location>
</feature>
<evidence type="ECO:0000256" key="2">
    <source>
        <dbReference type="SAM" id="SignalP"/>
    </source>
</evidence>
<feature type="compositionally biased region" description="Low complexity" evidence="1">
    <location>
        <begin position="217"/>
        <end position="241"/>
    </location>
</feature>
<evidence type="ECO:0000313" key="4">
    <source>
        <dbReference type="Proteomes" id="UP000197097"/>
    </source>
</evidence>
<gene>
    <name evidence="3" type="ORF">CDQ91_14925</name>
</gene>
<dbReference type="AlphaFoldDB" id="A0A2D0AN68"/>